<evidence type="ECO:0000313" key="7">
    <source>
        <dbReference type="Proteomes" id="UP000008672"/>
    </source>
</evidence>
<keyword evidence="2" id="KW-0378">Hydrolase</keyword>
<feature type="binding site" evidence="4">
    <location>
        <position position="92"/>
    </location>
    <ligand>
        <name>Mg(2+)</name>
        <dbReference type="ChEBI" id="CHEBI:18420"/>
        <label>1</label>
    </ligand>
</feature>
<feature type="site" description="Transition state stabilizer" evidence="5">
    <location>
        <position position="94"/>
    </location>
</feature>
<dbReference type="AlphaFoldDB" id="H3A6P9"/>
<dbReference type="PANTHER" id="PTHR22748">
    <property type="entry name" value="AP ENDONUCLEASE"/>
    <property type="match status" value="1"/>
</dbReference>
<feature type="binding site" evidence="4">
    <location>
        <position position="179"/>
    </location>
    <ligand>
        <name>Mg(2+)</name>
        <dbReference type="ChEBI" id="CHEBI:18420"/>
        <label>1</label>
    </ligand>
</feature>
<protein>
    <recommendedName>
        <fullName evidence="8">Endonuclease/exonuclease/phosphatase domain-containing protein</fullName>
    </recommendedName>
</protein>
<feature type="site" description="Interaction with DNA substrate" evidence="5">
    <location>
        <position position="180"/>
    </location>
</feature>
<dbReference type="eggNOG" id="ENOG502S67M">
    <property type="taxonomic scope" value="Eukaryota"/>
</dbReference>
<dbReference type="PANTHER" id="PTHR22748:SF26">
    <property type="entry name" value="ENDONUCLEASE_EXONUCLEASE_PHOSPHATASE DOMAIN-CONTAINING PROTEIN"/>
    <property type="match status" value="1"/>
</dbReference>
<evidence type="ECO:0008006" key="8">
    <source>
        <dbReference type="Google" id="ProtNLM"/>
    </source>
</evidence>
<evidence type="ECO:0000313" key="6">
    <source>
        <dbReference type="Ensembl" id="ENSLACP00000005320.1"/>
    </source>
</evidence>
<feature type="site" description="Important for catalytic activity" evidence="5">
    <location>
        <position position="155"/>
    </location>
</feature>
<keyword evidence="3 4" id="KW-0460">Magnesium</keyword>
<dbReference type="GeneTree" id="ENSGT00940000163809"/>
<feature type="binding site" evidence="4">
    <location>
        <position position="94"/>
    </location>
    <ligand>
        <name>Mg(2+)</name>
        <dbReference type="ChEBI" id="CHEBI:18420"/>
        <label>1</label>
    </ligand>
</feature>
<keyword evidence="7" id="KW-1185">Reference proteome</keyword>
<proteinExistence type="predicted"/>
<organism evidence="6 7">
    <name type="scientific">Latimeria chalumnae</name>
    <name type="common">Coelacanth</name>
    <dbReference type="NCBI Taxonomy" id="7897"/>
    <lineage>
        <taxon>Eukaryota</taxon>
        <taxon>Metazoa</taxon>
        <taxon>Chordata</taxon>
        <taxon>Craniata</taxon>
        <taxon>Vertebrata</taxon>
        <taxon>Euteleostomi</taxon>
        <taxon>Coelacanthiformes</taxon>
        <taxon>Coelacanthidae</taxon>
        <taxon>Latimeria</taxon>
    </lineage>
</organism>
<evidence type="ECO:0000256" key="4">
    <source>
        <dbReference type="PIRSR" id="PIRSR604808-2"/>
    </source>
</evidence>
<dbReference type="EMBL" id="AFYH01202644">
    <property type="status" value="NOT_ANNOTATED_CDS"/>
    <property type="molecule type" value="Genomic_DNA"/>
</dbReference>
<dbReference type="GO" id="GO:0008311">
    <property type="term" value="F:double-stranded DNA 3'-5' DNA exonuclease activity"/>
    <property type="evidence" value="ECO:0007669"/>
    <property type="project" value="TreeGrafter"/>
</dbReference>
<keyword evidence="1 4" id="KW-0479">Metal-binding</keyword>
<dbReference type="GO" id="GO:0003906">
    <property type="term" value="F:DNA-(apurinic or apyrimidinic site) endonuclease activity"/>
    <property type="evidence" value="ECO:0007669"/>
    <property type="project" value="TreeGrafter"/>
</dbReference>
<dbReference type="InterPro" id="IPR036691">
    <property type="entry name" value="Endo/exonu/phosph_ase_sf"/>
</dbReference>
<dbReference type="InParanoid" id="H3A6P9"/>
<reference evidence="6" key="3">
    <citation type="submission" date="2025-09" db="UniProtKB">
        <authorList>
            <consortium name="Ensembl"/>
        </authorList>
    </citation>
    <scope>IDENTIFICATION</scope>
</reference>
<reference evidence="7" key="1">
    <citation type="submission" date="2011-08" db="EMBL/GenBank/DDBJ databases">
        <title>The draft genome of Latimeria chalumnae.</title>
        <authorList>
            <person name="Di Palma F."/>
            <person name="Alfoldi J."/>
            <person name="Johnson J."/>
            <person name="Berlin A."/>
            <person name="Gnerre S."/>
            <person name="Jaffe D."/>
            <person name="MacCallum I."/>
            <person name="Young S."/>
            <person name="Walker B.J."/>
            <person name="Lander E."/>
            <person name="Lindblad-Toh K."/>
        </authorList>
    </citation>
    <scope>NUCLEOTIDE SEQUENCE [LARGE SCALE GENOMIC DNA]</scope>
    <source>
        <strain evidence="7">Wild caught</strain>
    </source>
</reference>
<dbReference type="HOGENOM" id="CLU_000680_2_1_1"/>
<evidence type="ECO:0000256" key="5">
    <source>
        <dbReference type="PIRSR" id="PIRSR604808-3"/>
    </source>
</evidence>
<sequence>WENRHWGDSITSLLAYAPAGGIVSIRQQNSPFHCLSQTTDPAGCFIIVHGRWGSKPVTFASLYAPNIDDPLAVQKFFLKMAQYPSPWIVGGDFNCALDTVMDRSSSIPIIQTQKAKGIRTSMVECGLVDIWRHLHPATREYSHYSHAHKSFSCVDLFLISSSLVHRVKGCDFLLRYISDHSPVRIRVEAPEWRLDPQLLTRGECVGEIESAIQEFFHFNQPPASPPDAFKATIRGKIIALSSARKKSYQQRMSREGQKRNFIKIIRQKTERVASLQQDLNVLSSSKAERALLRTRSKFYARGDKAGKLLAWQLRREEADRHIPSIKLPDNTTSFVPGAINGAFQNYYSSLY</sequence>
<name>H3A6P9_LATCH</name>
<dbReference type="Ensembl" id="ENSLACT00000005367.1">
    <property type="protein sequence ID" value="ENSLACP00000005320.1"/>
    <property type="gene ID" value="ENSLACG00000004729.1"/>
</dbReference>
<dbReference type="STRING" id="7897.ENSLACP00000005320"/>
<dbReference type="Proteomes" id="UP000008672">
    <property type="component" value="Unassembled WGS sequence"/>
</dbReference>
<comment type="cofactor">
    <cofactor evidence="4">
        <name>Mg(2+)</name>
        <dbReference type="ChEBI" id="CHEBI:18420"/>
    </cofactor>
    <cofactor evidence="4">
        <name>Mn(2+)</name>
        <dbReference type="ChEBI" id="CHEBI:29035"/>
    </cofactor>
    <text evidence="4">Probably binds two magnesium or manganese ions per subunit.</text>
</comment>
<dbReference type="GO" id="GO:0005634">
    <property type="term" value="C:nucleus"/>
    <property type="evidence" value="ECO:0007669"/>
    <property type="project" value="TreeGrafter"/>
</dbReference>
<dbReference type="SUPFAM" id="SSF56219">
    <property type="entry name" value="DNase I-like"/>
    <property type="match status" value="1"/>
</dbReference>
<dbReference type="Gene3D" id="3.60.10.10">
    <property type="entry name" value="Endonuclease/exonuclease/phosphatase"/>
    <property type="match status" value="1"/>
</dbReference>
<feature type="binding site" evidence="4">
    <location>
        <position position="180"/>
    </location>
    <ligand>
        <name>Mg(2+)</name>
        <dbReference type="ChEBI" id="CHEBI:18420"/>
        <label>1</label>
    </ligand>
</feature>
<reference evidence="6" key="2">
    <citation type="submission" date="2025-08" db="UniProtKB">
        <authorList>
            <consortium name="Ensembl"/>
        </authorList>
    </citation>
    <scope>IDENTIFICATION</scope>
</reference>
<dbReference type="GO" id="GO:0046872">
    <property type="term" value="F:metal ion binding"/>
    <property type="evidence" value="ECO:0007669"/>
    <property type="project" value="UniProtKB-KW"/>
</dbReference>
<dbReference type="GO" id="GO:0008081">
    <property type="term" value="F:phosphoric diester hydrolase activity"/>
    <property type="evidence" value="ECO:0007669"/>
    <property type="project" value="TreeGrafter"/>
</dbReference>
<keyword evidence="4" id="KW-0464">Manganese</keyword>
<evidence type="ECO:0000256" key="2">
    <source>
        <dbReference type="ARBA" id="ARBA00022801"/>
    </source>
</evidence>
<evidence type="ECO:0000256" key="3">
    <source>
        <dbReference type="ARBA" id="ARBA00022842"/>
    </source>
</evidence>
<dbReference type="GO" id="GO:0006284">
    <property type="term" value="P:base-excision repair"/>
    <property type="evidence" value="ECO:0007669"/>
    <property type="project" value="TreeGrafter"/>
</dbReference>
<dbReference type="InterPro" id="IPR004808">
    <property type="entry name" value="AP_endonuc_1"/>
</dbReference>
<accession>H3A6P9</accession>
<evidence type="ECO:0000256" key="1">
    <source>
        <dbReference type="ARBA" id="ARBA00022723"/>
    </source>
</evidence>